<gene>
    <name evidence="3" type="ORF">D5H78_18675</name>
</gene>
<evidence type="ECO:0000256" key="1">
    <source>
        <dbReference type="SAM" id="MobiDB-lite"/>
    </source>
</evidence>
<proteinExistence type="predicted"/>
<comment type="caution">
    <text evidence="3">The sequence shown here is derived from an EMBL/GenBank/DDBJ whole genome shotgun (WGS) entry which is preliminary data.</text>
</comment>
<feature type="region of interest" description="Disordered" evidence="1">
    <location>
        <begin position="469"/>
        <end position="494"/>
    </location>
</feature>
<name>A0A3A3YM64_9ACTN</name>
<feature type="region of interest" description="Disordered" evidence="1">
    <location>
        <begin position="518"/>
        <end position="578"/>
    </location>
</feature>
<dbReference type="InterPro" id="IPR005094">
    <property type="entry name" value="Endonuclease_MobA/VirD2"/>
</dbReference>
<organism evidence="3 4">
    <name type="scientific">Vallicoccus soli</name>
    <dbReference type="NCBI Taxonomy" id="2339232"/>
    <lineage>
        <taxon>Bacteria</taxon>
        <taxon>Bacillati</taxon>
        <taxon>Actinomycetota</taxon>
        <taxon>Actinomycetes</taxon>
        <taxon>Motilibacterales</taxon>
        <taxon>Vallicoccaceae</taxon>
        <taxon>Vallicoccus</taxon>
    </lineage>
</organism>
<keyword evidence="4" id="KW-1185">Reference proteome</keyword>
<dbReference type="Pfam" id="PF03432">
    <property type="entry name" value="Relaxase"/>
    <property type="match status" value="1"/>
</dbReference>
<feature type="region of interest" description="Disordered" evidence="1">
    <location>
        <begin position="169"/>
        <end position="192"/>
    </location>
</feature>
<evidence type="ECO:0000313" key="4">
    <source>
        <dbReference type="Proteomes" id="UP000265614"/>
    </source>
</evidence>
<feature type="compositionally biased region" description="Basic and acidic residues" evidence="1">
    <location>
        <begin position="568"/>
        <end position="578"/>
    </location>
</feature>
<dbReference type="EMBL" id="QZEZ01000014">
    <property type="protein sequence ID" value="RJK92503.1"/>
    <property type="molecule type" value="Genomic_DNA"/>
</dbReference>
<evidence type="ECO:0000259" key="2">
    <source>
        <dbReference type="Pfam" id="PF03432"/>
    </source>
</evidence>
<dbReference type="AlphaFoldDB" id="A0A3A3YM64"/>
<feature type="domain" description="MobA/VirD2-like nuclease" evidence="2">
    <location>
        <begin position="31"/>
        <end position="162"/>
    </location>
</feature>
<sequence>MYLAGPGRHNEHTEPHLVAGDPAVMAWHDDTELSREDALRIARELDAPRRMYDVDVPGGSVWHCSLSLRAEEGQLSDEQWAAIAHDFVDGMGFTGDTGWGTSGQGKAPCRWVAVRHGLSSNGNDHVHVAVSLVREDGTKASVWNDRPSAQRLAGELERKHGLQVLESRGAGHATRGAKPAELAKAQRTGAPEPVRASLARTVRGCAAAAGDEAEFVRRLRRAGLLARPRYASGRADVVVGYSVAQRPAGPARTSAGVGLRERPIWYGGGHLARDLTLPRLRVDWPDSPQYATAAAAEWNAAKRGRRVVQPGREASEPDPQLWRRYAREVAELRQRLADVPAHDRVTWAHVARETSGAFAAWSTAVEATPGPLAATADALAKSAQLPAHQVRQGPQLGTAPLPSAKGAALLFASAARGGRGTVAQAVMLRQLAHTAIAVRQAHTAMQEATRAQELVSVLSHQLVQVRDALPPVPTHQPSGRAVDQPAAAAARRDGEGLRLGVDEEAAEALRVARAGQVPMGSRVPLEPTDESGKQRESGAPIPNRLWPPQPAARLGAGQRPGRPGAPGRRADRGNETER</sequence>
<dbReference type="Proteomes" id="UP000265614">
    <property type="component" value="Unassembled WGS sequence"/>
</dbReference>
<protein>
    <submittedName>
        <fullName evidence="3">Relaxase</fullName>
    </submittedName>
</protein>
<accession>A0A3A3YM64</accession>
<feature type="compositionally biased region" description="Low complexity" evidence="1">
    <location>
        <begin position="551"/>
        <end position="567"/>
    </location>
</feature>
<reference evidence="3 4" key="1">
    <citation type="submission" date="2018-09" db="EMBL/GenBank/DDBJ databases">
        <title>YIM 75000 draft genome.</title>
        <authorList>
            <person name="Tang S."/>
            <person name="Feng Y."/>
        </authorList>
    </citation>
    <scope>NUCLEOTIDE SEQUENCE [LARGE SCALE GENOMIC DNA]</scope>
    <source>
        <strain evidence="3 4">YIM 75000</strain>
    </source>
</reference>
<evidence type="ECO:0000313" key="3">
    <source>
        <dbReference type="EMBL" id="RJK92503.1"/>
    </source>
</evidence>